<protein>
    <submittedName>
        <fullName evidence="3">Enoyl-CoA hydratase</fullName>
    </submittedName>
</protein>
<keyword evidence="2" id="KW-0456">Lyase</keyword>
<dbReference type="PANTHER" id="PTHR11941:SF54">
    <property type="entry name" value="ENOYL-COA HYDRATASE, MITOCHONDRIAL"/>
    <property type="match status" value="1"/>
</dbReference>
<dbReference type="Pfam" id="PF00378">
    <property type="entry name" value="ECH_1"/>
    <property type="match status" value="1"/>
</dbReference>
<gene>
    <name evidence="3" type="ORF">CAL24_20300</name>
</gene>
<dbReference type="Gene3D" id="1.10.12.10">
    <property type="entry name" value="Lyase 2-enoyl-coa Hydratase, Chain A, domain 2"/>
    <property type="match status" value="1"/>
</dbReference>
<dbReference type="EMBL" id="NEVT01000008">
    <property type="protein sequence ID" value="OZI72629.1"/>
    <property type="molecule type" value="Genomic_DNA"/>
</dbReference>
<organism evidence="3 4">
    <name type="scientific">Bordetella genomosp. 2</name>
    <dbReference type="NCBI Taxonomy" id="1983456"/>
    <lineage>
        <taxon>Bacteria</taxon>
        <taxon>Pseudomonadati</taxon>
        <taxon>Pseudomonadota</taxon>
        <taxon>Betaproteobacteria</taxon>
        <taxon>Burkholderiales</taxon>
        <taxon>Alcaligenaceae</taxon>
        <taxon>Bordetella</taxon>
    </lineage>
</organism>
<dbReference type="Proteomes" id="UP000215633">
    <property type="component" value="Unassembled WGS sequence"/>
</dbReference>
<dbReference type="InterPro" id="IPR029045">
    <property type="entry name" value="ClpP/crotonase-like_dom_sf"/>
</dbReference>
<dbReference type="InterPro" id="IPR001753">
    <property type="entry name" value="Enoyl-CoA_hydra/iso"/>
</dbReference>
<reference evidence="4" key="1">
    <citation type="submission" date="2017-05" db="EMBL/GenBank/DDBJ databases">
        <title>Complete and WGS of Bordetella genogroups.</title>
        <authorList>
            <person name="Spilker T."/>
            <person name="Lipuma J."/>
        </authorList>
    </citation>
    <scope>NUCLEOTIDE SEQUENCE [LARGE SCALE GENOMIC DNA]</scope>
    <source>
        <strain evidence="4">AU8256</strain>
    </source>
</reference>
<evidence type="ECO:0000256" key="1">
    <source>
        <dbReference type="ARBA" id="ARBA00005254"/>
    </source>
</evidence>
<evidence type="ECO:0000313" key="3">
    <source>
        <dbReference type="EMBL" id="OZI72629.1"/>
    </source>
</evidence>
<accession>A0A261VEW7</accession>
<dbReference type="SUPFAM" id="SSF52096">
    <property type="entry name" value="ClpP/crotonase"/>
    <property type="match status" value="1"/>
</dbReference>
<proteinExistence type="inferred from homology"/>
<dbReference type="Gene3D" id="3.90.226.10">
    <property type="entry name" value="2-enoyl-CoA Hydratase, Chain A, domain 1"/>
    <property type="match status" value="1"/>
</dbReference>
<comment type="caution">
    <text evidence="3">The sequence shown here is derived from an EMBL/GenBank/DDBJ whole genome shotgun (WGS) entry which is preliminary data.</text>
</comment>
<dbReference type="PANTHER" id="PTHR11941">
    <property type="entry name" value="ENOYL-COA HYDRATASE-RELATED"/>
    <property type="match status" value="1"/>
</dbReference>
<dbReference type="GO" id="GO:0016829">
    <property type="term" value="F:lyase activity"/>
    <property type="evidence" value="ECO:0007669"/>
    <property type="project" value="UniProtKB-KW"/>
</dbReference>
<sequence>MERIAVQNFPDRTTLITINRPERRNAICSQTAIELQQAFQAFDASEQRVAVLTGAGDQAFSAGADVADVPELWRCVPTVGVTTEKPIIVAVSGWCVGGGLTLAMMADLAVAAENAKFSYPEARLGLTQGMIAGLAGRIPHKLAMEMMLLARVFDARRAAEAGLVNEVVPNGRHVEAALAMARDMAQMAPLVLKTLKRVVTTAILPVGPTEHFGRAKYAMEAVAGSADCAEGFAAHKEKRAPVFHGH</sequence>
<keyword evidence="4" id="KW-1185">Reference proteome</keyword>
<dbReference type="RefSeq" id="WP_028352819.1">
    <property type="nucleotide sequence ID" value="NZ_NEVT01000008.1"/>
</dbReference>
<evidence type="ECO:0000313" key="4">
    <source>
        <dbReference type="Proteomes" id="UP000215633"/>
    </source>
</evidence>
<comment type="similarity">
    <text evidence="1">Belongs to the enoyl-CoA hydratase/isomerase family.</text>
</comment>
<dbReference type="GO" id="GO:0006635">
    <property type="term" value="P:fatty acid beta-oxidation"/>
    <property type="evidence" value="ECO:0007669"/>
    <property type="project" value="TreeGrafter"/>
</dbReference>
<dbReference type="CDD" id="cd06558">
    <property type="entry name" value="crotonase-like"/>
    <property type="match status" value="1"/>
</dbReference>
<dbReference type="InterPro" id="IPR014748">
    <property type="entry name" value="Enoyl-CoA_hydra_C"/>
</dbReference>
<name>A0A261VEW7_9BORD</name>
<dbReference type="AlphaFoldDB" id="A0A261VEW7"/>
<evidence type="ECO:0000256" key="2">
    <source>
        <dbReference type="ARBA" id="ARBA00023239"/>
    </source>
</evidence>